<proteinExistence type="predicted"/>
<name>A0A084B2I9_STACB</name>
<reference evidence="1 2" key="1">
    <citation type="journal article" date="2014" name="BMC Genomics">
        <title>Comparative genome sequencing reveals chemotype-specific gene clusters in the toxigenic black mold Stachybotrys.</title>
        <authorList>
            <person name="Semeiks J."/>
            <person name="Borek D."/>
            <person name="Otwinowski Z."/>
            <person name="Grishin N.V."/>
        </authorList>
    </citation>
    <scope>NUCLEOTIDE SEQUENCE [LARGE SCALE GENOMIC DNA]</scope>
    <source>
        <strain evidence="2">CBS 109288 / IBT 7711</strain>
    </source>
</reference>
<dbReference type="EMBL" id="KL648207">
    <property type="protein sequence ID" value="KEY71768.1"/>
    <property type="molecule type" value="Genomic_DNA"/>
</dbReference>
<dbReference type="Proteomes" id="UP000028045">
    <property type="component" value="Unassembled WGS sequence"/>
</dbReference>
<evidence type="ECO:0000313" key="1">
    <source>
        <dbReference type="EMBL" id="KEY71768.1"/>
    </source>
</evidence>
<dbReference type="HOGENOM" id="CLU_1971929_0_0_1"/>
<evidence type="ECO:0000313" key="2">
    <source>
        <dbReference type="Proteomes" id="UP000028045"/>
    </source>
</evidence>
<dbReference type="AlphaFoldDB" id="A0A084B2I9"/>
<accession>A0A084B2I9</accession>
<keyword evidence="2" id="KW-1185">Reference proteome</keyword>
<gene>
    <name evidence="1" type="ORF">S7711_10657</name>
</gene>
<protein>
    <submittedName>
        <fullName evidence="1">Uncharacterized protein</fullName>
    </submittedName>
</protein>
<sequence length="127" mass="14478">MHITREGTPMPALRTPTQRTPTMLCWVEDGTRGVQAQGIHWTIQTGDSRTSTILLQERLGHRKMATVPVRPASMLQNEQEGRYEWQTASTRVHPQDHLGRRFATCFRAWNISLADARSHLMPVLAYA</sequence>
<organism evidence="1 2">
    <name type="scientific">Stachybotrys chartarum (strain CBS 109288 / IBT 7711)</name>
    <name type="common">Toxic black mold</name>
    <name type="synonym">Stilbospora chartarum</name>
    <dbReference type="NCBI Taxonomy" id="1280523"/>
    <lineage>
        <taxon>Eukaryota</taxon>
        <taxon>Fungi</taxon>
        <taxon>Dikarya</taxon>
        <taxon>Ascomycota</taxon>
        <taxon>Pezizomycotina</taxon>
        <taxon>Sordariomycetes</taxon>
        <taxon>Hypocreomycetidae</taxon>
        <taxon>Hypocreales</taxon>
        <taxon>Stachybotryaceae</taxon>
        <taxon>Stachybotrys</taxon>
    </lineage>
</organism>